<keyword evidence="10" id="KW-1185">Reference proteome</keyword>
<keyword evidence="3" id="KW-0698">rRNA processing</keyword>
<dbReference type="PANTHER" id="PTHR23149">
    <property type="entry name" value="G PATCH DOMAIN CONTAINING PROTEIN"/>
    <property type="match status" value="1"/>
</dbReference>
<dbReference type="GO" id="GO:0003676">
    <property type="term" value="F:nucleic acid binding"/>
    <property type="evidence" value="ECO:0007669"/>
    <property type="project" value="InterPro"/>
</dbReference>
<feature type="compositionally biased region" description="Low complexity" evidence="7">
    <location>
        <begin position="123"/>
        <end position="135"/>
    </location>
</feature>
<dbReference type="PANTHER" id="PTHR23149:SF31">
    <property type="entry name" value="PROTEIN PXR1"/>
    <property type="match status" value="1"/>
</dbReference>
<dbReference type="OrthoDB" id="29523at2759"/>
<evidence type="ECO:0000256" key="7">
    <source>
        <dbReference type="SAM" id="MobiDB-lite"/>
    </source>
</evidence>
<dbReference type="Pfam" id="PF01585">
    <property type="entry name" value="G-patch"/>
    <property type="match status" value="1"/>
</dbReference>
<dbReference type="InterPro" id="IPR000467">
    <property type="entry name" value="G_patch_dom"/>
</dbReference>
<feature type="compositionally biased region" description="Polar residues" evidence="7">
    <location>
        <begin position="23"/>
        <end position="38"/>
    </location>
</feature>
<protein>
    <recommendedName>
        <fullName evidence="6">PinX1-related protein 1</fullName>
    </recommendedName>
</protein>
<evidence type="ECO:0000256" key="3">
    <source>
        <dbReference type="ARBA" id="ARBA00022552"/>
    </source>
</evidence>
<evidence type="ECO:0000313" key="10">
    <source>
        <dbReference type="Proteomes" id="UP000038009"/>
    </source>
</evidence>
<dbReference type="EMBL" id="LJSK01000147">
    <property type="protein sequence ID" value="KPI86117.1"/>
    <property type="molecule type" value="Genomic_DNA"/>
</dbReference>
<feature type="region of interest" description="Disordered" evidence="7">
    <location>
        <begin position="109"/>
        <end position="145"/>
    </location>
</feature>
<evidence type="ECO:0000313" key="9">
    <source>
        <dbReference type="EMBL" id="KPI86117.1"/>
    </source>
</evidence>
<dbReference type="GO" id="GO:0005730">
    <property type="term" value="C:nucleolus"/>
    <property type="evidence" value="ECO:0007669"/>
    <property type="project" value="UniProtKB-SubCell"/>
</dbReference>
<evidence type="ECO:0000256" key="5">
    <source>
        <dbReference type="ARBA" id="ARBA00038007"/>
    </source>
</evidence>
<dbReference type="Proteomes" id="UP000038009">
    <property type="component" value="Unassembled WGS sequence"/>
</dbReference>
<feature type="region of interest" description="Disordered" evidence="7">
    <location>
        <begin position="174"/>
        <end position="259"/>
    </location>
</feature>
<feature type="region of interest" description="Disordered" evidence="7">
    <location>
        <begin position="1"/>
        <end position="65"/>
    </location>
</feature>
<evidence type="ECO:0000259" key="8">
    <source>
        <dbReference type="PROSITE" id="PS50174"/>
    </source>
</evidence>
<comment type="similarity">
    <text evidence="5">Belongs to the PINX1 family.</text>
</comment>
<accession>A0A0N0P5L2</accession>
<dbReference type="PROSITE" id="PS50174">
    <property type="entry name" value="G_PATCH"/>
    <property type="match status" value="1"/>
</dbReference>
<dbReference type="GO" id="GO:0006364">
    <property type="term" value="P:rRNA processing"/>
    <property type="evidence" value="ECO:0007669"/>
    <property type="project" value="UniProtKB-KW"/>
</dbReference>
<feature type="compositionally biased region" description="Polar residues" evidence="7">
    <location>
        <begin position="1"/>
        <end position="15"/>
    </location>
</feature>
<name>A0A0N0P5L2_LEPSE</name>
<dbReference type="VEuPathDB" id="TriTrypDB:Lsey_0147_0050"/>
<evidence type="ECO:0000256" key="4">
    <source>
        <dbReference type="ARBA" id="ARBA00023242"/>
    </source>
</evidence>
<evidence type="ECO:0000256" key="1">
    <source>
        <dbReference type="ARBA" id="ARBA00004604"/>
    </source>
</evidence>
<proteinExistence type="inferred from homology"/>
<feature type="compositionally biased region" description="Basic and acidic residues" evidence="7">
    <location>
        <begin position="223"/>
        <end position="241"/>
    </location>
</feature>
<dbReference type="InterPro" id="IPR050656">
    <property type="entry name" value="PINX1"/>
</dbReference>
<comment type="subcellular location">
    <subcellularLocation>
        <location evidence="1">Nucleus</location>
        <location evidence="1">Nucleolus</location>
    </subcellularLocation>
</comment>
<evidence type="ECO:0000256" key="6">
    <source>
        <dbReference type="ARBA" id="ARBA00041961"/>
    </source>
</evidence>
<dbReference type="OMA" id="DPNGNRW"/>
<comment type="caution">
    <text evidence="9">The sequence shown here is derived from an EMBL/GenBank/DDBJ whole genome shotgun (WGS) entry which is preliminary data.</text>
</comment>
<dbReference type="AlphaFoldDB" id="A0A0N0P5L2"/>
<keyword evidence="4" id="KW-0539">Nucleus</keyword>
<dbReference type="SMART" id="SM00443">
    <property type="entry name" value="G_patch"/>
    <property type="match status" value="1"/>
</dbReference>
<evidence type="ECO:0000256" key="2">
    <source>
        <dbReference type="ARBA" id="ARBA00022517"/>
    </source>
</evidence>
<reference evidence="9 10" key="1">
    <citation type="journal article" date="2015" name="PLoS Pathog.">
        <title>Leptomonas seymouri: Adaptations to the Dixenous Life Cycle Analyzed by Genome Sequencing, Transcriptome Profiling and Co-infection with Leishmania donovani.</title>
        <authorList>
            <person name="Kraeva N."/>
            <person name="Butenko A."/>
            <person name="Hlavacova J."/>
            <person name="Kostygov A."/>
            <person name="Myskova J."/>
            <person name="Grybchuk D."/>
            <person name="Lestinova T."/>
            <person name="Votypka J."/>
            <person name="Volf P."/>
            <person name="Opperdoes F."/>
            <person name="Flegontov P."/>
            <person name="Lukes J."/>
            <person name="Yurchenko V."/>
        </authorList>
    </citation>
    <scope>NUCLEOTIDE SEQUENCE [LARGE SCALE GENOMIC DNA]</scope>
    <source>
        <strain evidence="9 10">ATCC 30220</strain>
    </source>
</reference>
<keyword evidence="2" id="KW-0690">Ribosome biogenesis</keyword>
<feature type="domain" description="G-patch" evidence="8">
    <location>
        <begin position="37"/>
        <end position="83"/>
    </location>
</feature>
<sequence>MATSTSVSSPNTEAVYTQHKHQAMNSDPNGNRWSSSEKNFGRALMKKSGWTEGTGLGKEQDGVVSHVKVSRKDDVMGLGYQAGVHDTWTTQSVGFADVLTRIKASAAVVVSGSDKEDSEDESVGSPASSSPTSTGEPRKIGVSRHYKMYAKRNALKTELLRGADSADGEAKRLEILGSAASKHRRGNDDDGGDGAHKHKHSRTESDASTLKSPLLSRLMMRNLQEEPKPSTDEMSPEERISITKPHPRPPKCTDTPFLA</sequence>
<gene>
    <name evidence="9" type="ORF">ABL78_4809</name>
</gene>
<organism evidence="9 10">
    <name type="scientific">Leptomonas seymouri</name>
    <dbReference type="NCBI Taxonomy" id="5684"/>
    <lineage>
        <taxon>Eukaryota</taxon>
        <taxon>Discoba</taxon>
        <taxon>Euglenozoa</taxon>
        <taxon>Kinetoplastea</taxon>
        <taxon>Metakinetoplastina</taxon>
        <taxon>Trypanosomatida</taxon>
        <taxon>Trypanosomatidae</taxon>
        <taxon>Leishmaniinae</taxon>
        <taxon>Leptomonas</taxon>
    </lineage>
</organism>